<feature type="transmembrane region" description="Helical" evidence="3">
    <location>
        <begin position="513"/>
        <end position="532"/>
    </location>
</feature>
<reference evidence="5" key="1">
    <citation type="submission" date="2023-07" db="EMBL/GenBank/DDBJ databases">
        <authorList>
            <person name="Luz R."/>
            <person name="Cordeiro R."/>
            <person name="Fonseca A."/>
            <person name="Goncalves V."/>
        </authorList>
    </citation>
    <scope>NUCLEOTIDE SEQUENCE [LARGE SCALE GENOMIC DNA]</scope>
    <source>
        <strain evidence="5">BACA0444</strain>
    </source>
</reference>
<evidence type="ECO:0000313" key="5">
    <source>
        <dbReference type="Proteomes" id="UP001268256"/>
    </source>
</evidence>
<feature type="region of interest" description="Disordered" evidence="2">
    <location>
        <begin position="39"/>
        <end position="76"/>
    </location>
</feature>
<feature type="transmembrane region" description="Helical" evidence="3">
    <location>
        <begin position="88"/>
        <end position="105"/>
    </location>
</feature>
<feature type="transmembrane region" description="Helical" evidence="3">
    <location>
        <begin position="117"/>
        <end position="135"/>
    </location>
</feature>
<feature type="transmembrane region" description="Helical" evidence="3">
    <location>
        <begin position="196"/>
        <end position="214"/>
    </location>
</feature>
<dbReference type="PANTHER" id="PTHR38434:SF1">
    <property type="entry name" value="BLL2549 PROTEIN"/>
    <property type="match status" value="1"/>
</dbReference>
<feature type="coiled-coil region" evidence="1">
    <location>
        <begin position="4"/>
        <end position="31"/>
    </location>
</feature>
<protein>
    <submittedName>
        <fullName evidence="4">DUF2339 domain-containing protein</fullName>
    </submittedName>
</protein>
<feature type="transmembrane region" description="Helical" evidence="3">
    <location>
        <begin position="410"/>
        <end position="430"/>
    </location>
</feature>
<keyword evidence="3" id="KW-0812">Transmembrane</keyword>
<name>A0AAE4JXG0_9CYAN</name>
<dbReference type="RefSeq" id="WP_322879393.1">
    <property type="nucleotide sequence ID" value="NZ_JAVMIP010000023.1"/>
</dbReference>
<organism evidence="4 5">
    <name type="scientific">Pseudocalidococcus azoricus BACA0444</name>
    <dbReference type="NCBI Taxonomy" id="2918990"/>
    <lineage>
        <taxon>Bacteria</taxon>
        <taxon>Bacillati</taxon>
        <taxon>Cyanobacteriota</taxon>
        <taxon>Cyanophyceae</taxon>
        <taxon>Acaryochloridales</taxon>
        <taxon>Thermosynechococcaceae</taxon>
        <taxon>Pseudocalidococcus</taxon>
        <taxon>Pseudocalidococcus azoricus</taxon>
    </lineage>
</organism>
<dbReference type="Pfam" id="PF10101">
    <property type="entry name" value="DUF2339"/>
    <property type="match status" value="1"/>
</dbReference>
<feature type="transmembrane region" description="Helical" evidence="3">
    <location>
        <begin position="442"/>
        <end position="459"/>
    </location>
</feature>
<feature type="transmembrane region" description="Helical" evidence="3">
    <location>
        <begin position="311"/>
        <end position="328"/>
    </location>
</feature>
<dbReference type="PANTHER" id="PTHR38434">
    <property type="entry name" value="BLL2549 PROTEIN"/>
    <property type="match status" value="1"/>
</dbReference>
<accession>A0AAE4JXG0</accession>
<feature type="transmembrane region" description="Helical" evidence="3">
    <location>
        <begin position="490"/>
        <end position="507"/>
    </location>
</feature>
<dbReference type="EMBL" id="JAVMIP010000023">
    <property type="protein sequence ID" value="MDS3862181.1"/>
    <property type="molecule type" value="Genomic_DNA"/>
</dbReference>
<comment type="caution">
    <text evidence="4">The sequence shown here is derived from an EMBL/GenBank/DDBJ whole genome shotgun (WGS) entry which is preliminary data.</text>
</comment>
<dbReference type="AlphaFoldDB" id="A0AAE4JXG0"/>
<dbReference type="InterPro" id="IPR019286">
    <property type="entry name" value="DUF2339_TM"/>
</dbReference>
<proteinExistence type="predicted"/>
<keyword evidence="5" id="KW-1185">Reference proteome</keyword>
<feature type="transmembrane region" description="Helical" evidence="3">
    <location>
        <begin position="170"/>
        <end position="189"/>
    </location>
</feature>
<keyword evidence="1" id="KW-0175">Coiled coil</keyword>
<evidence type="ECO:0000313" key="4">
    <source>
        <dbReference type="EMBL" id="MDS3862181.1"/>
    </source>
</evidence>
<feature type="compositionally biased region" description="Low complexity" evidence="2">
    <location>
        <begin position="39"/>
        <end position="52"/>
    </location>
</feature>
<keyword evidence="3" id="KW-1133">Transmembrane helix</keyword>
<evidence type="ECO:0000256" key="3">
    <source>
        <dbReference type="SAM" id="Phobius"/>
    </source>
</evidence>
<gene>
    <name evidence="4" type="ORF">RIF25_15370</name>
</gene>
<dbReference type="Proteomes" id="UP001268256">
    <property type="component" value="Unassembled WGS sequence"/>
</dbReference>
<keyword evidence="3" id="KW-0472">Membrane</keyword>
<evidence type="ECO:0000256" key="2">
    <source>
        <dbReference type="SAM" id="MobiDB-lite"/>
    </source>
</evidence>
<evidence type="ECO:0000256" key="1">
    <source>
        <dbReference type="SAM" id="Coils"/>
    </source>
</evidence>
<feature type="transmembrane region" description="Helical" evidence="3">
    <location>
        <begin position="539"/>
        <end position="560"/>
    </location>
</feature>
<feature type="transmembrane region" description="Helical" evidence="3">
    <location>
        <begin position="250"/>
        <end position="268"/>
    </location>
</feature>
<feature type="transmembrane region" description="Helical" evidence="3">
    <location>
        <begin position="364"/>
        <end position="390"/>
    </location>
</feature>
<feature type="transmembrane region" description="Helical" evidence="3">
    <location>
        <begin position="334"/>
        <end position="352"/>
    </location>
</feature>
<feature type="transmembrane region" description="Helical" evidence="3">
    <location>
        <begin position="147"/>
        <end position="164"/>
    </location>
</feature>
<sequence>MMDQTELEVRITELEAQVARHQSQIQELQNLINLRKTAANPAKPATPEPETTLPISPPTRISTRPPKSPLPKPVSKSGGDWLQNWEFWLNRFGIGLLLLGIVFLFKYALDQGWLTEYLLVGIGFLIGAGLLGLGWRLRPQRRALSQILAGGGLATFYITSFAAFQVLKVFSYPVAFGIMLAVTVAAFWLSLGEQQAVFSVLGATGGLATPFLLYQDSGSVIGLSIYTVLILAGSLAVYHRQAWKSLYSTTFFLGSLVFLIAIFGASRVGDDGNLDLEKAVVQLGVLALTLGYGVVPLAVSNLPKPGPFLEIIAVINPFIGLGLTAGLWNWSEGIAGWVALGLAIIYGLAGRWGRLGLAWRGTLWLTAALLTVTAILLHLVVREIVFIPLTGEAMLLLWLGRKYQSLPLTILGHIFWGILGAALLGRLLILPAQAPPFFNQHALVDQIILAAALGVAWQLPKSGRWPYGVVTYGGLLILIQRELSGIAPGLVTVCWGLCGIGLLVLGLRRDSHLARIIALLTLGLTILKLFFFDLIGVEAIWRVLLFMGFGVMFLLLSYYFRSLWRPIPPSGDQ</sequence>
<feature type="transmembrane region" description="Helical" evidence="3">
    <location>
        <begin position="280"/>
        <end position="299"/>
    </location>
</feature>
<feature type="transmembrane region" description="Helical" evidence="3">
    <location>
        <begin position="220"/>
        <end position="238"/>
    </location>
</feature>